<protein>
    <submittedName>
        <fullName evidence="1">Phosphoglycolate phosphatase</fullName>
        <ecNumber evidence="1">3.1.3.18</ecNumber>
    </submittedName>
</protein>
<dbReference type="NCBIfam" id="TIGR01549">
    <property type="entry name" value="HAD-SF-IA-v1"/>
    <property type="match status" value="1"/>
</dbReference>
<evidence type="ECO:0000313" key="2">
    <source>
        <dbReference type="Proteomes" id="UP000221011"/>
    </source>
</evidence>
<dbReference type="InterPro" id="IPR006439">
    <property type="entry name" value="HAD-SF_hydro_IA"/>
</dbReference>
<dbReference type="SFLD" id="SFLDG01129">
    <property type="entry name" value="C1.5:_HAD__Beta-PGM__Phosphata"/>
    <property type="match status" value="1"/>
</dbReference>
<dbReference type="KEGG" id="sfk:KY5_0709"/>
<dbReference type="InterPro" id="IPR023214">
    <property type="entry name" value="HAD_sf"/>
</dbReference>
<dbReference type="InterPro" id="IPR050155">
    <property type="entry name" value="HAD-like_hydrolase_sf"/>
</dbReference>
<keyword evidence="1" id="KW-0378">Hydrolase</keyword>
<dbReference type="Pfam" id="PF00702">
    <property type="entry name" value="Hydrolase"/>
    <property type="match status" value="1"/>
</dbReference>
<dbReference type="Proteomes" id="UP000221011">
    <property type="component" value="Chromosome"/>
</dbReference>
<dbReference type="GO" id="GO:0008967">
    <property type="term" value="F:phosphoglycolate phosphatase activity"/>
    <property type="evidence" value="ECO:0007669"/>
    <property type="project" value="UniProtKB-EC"/>
</dbReference>
<dbReference type="NCBIfam" id="TIGR01509">
    <property type="entry name" value="HAD-SF-IA-v3"/>
    <property type="match status" value="1"/>
</dbReference>
<dbReference type="InterPro" id="IPR036412">
    <property type="entry name" value="HAD-like_sf"/>
</dbReference>
<evidence type="ECO:0000313" key="1">
    <source>
        <dbReference type="EMBL" id="ATL25727.1"/>
    </source>
</evidence>
<dbReference type="AlphaFoldDB" id="A0A291Q2L4"/>
<dbReference type="SFLD" id="SFLDS00003">
    <property type="entry name" value="Haloacid_Dehalogenase"/>
    <property type="match status" value="1"/>
</dbReference>
<reference evidence="1 2" key="1">
    <citation type="submission" date="2017-08" db="EMBL/GenBank/DDBJ databases">
        <title>Complete Genome Sequence of Streptomyces formicae KY5, the formicamycin producer.</title>
        <authorList>
            <person name="Holmes N.A."/>
            <person name="Devine R."/>
            <person name="Qin Z."/>
            <person name="Seipke R.F."/>
            <person name="Wilkinson B."/>
            <person name="Hutchings M.I."/>
        </authorList>
    </citation>
    <scope>NUCLEOTIDE SEQUENCE [LARGE SCALE GENOMIC DNA]</scope>
    <source>
        <strain evidence="1 2">KY5</strain>
    </source>
</reference>
<dbReference type="RefSeq" id="WP_098240794.1">
    <property type="nucleotide sequence ID" value="NZ_CP022685.1"/>
</dbReference>
<dbReference type="Gene3D" id="1.10.150.240">
    <property type="entry name" value="Putative phosphatase, domain 2"/>
    <property type="match status" value="1"/>
</dbReference>
<dbReference type="SUPFAM" id="SSF56784">
    <property type="entry name" value="HAD-like"/>
    <property type="match status" value="1"/>
</dbReference>
<dbReference type="GO" id="GO:0006281">
    <property type="term" value="P:DNA repair"/>
    <property type="evidence" value="ECO:0007669"/>
    <property type="project" value="TreeGrafter"/>
</dbReference>
<organism evidence="1 2">
    <name type="scientific">Streptomyces formicae</name>
    <dbReference type="NCBI Taxonomy" id="1616117"/>
    <lineage>
        <taxon>Bacteria</taxon>
        <taxon>Bacillati</taxon>
        <taxon>Actinomycetota</taxon>
        <taxon>Actinomycetes</taxon>
        <taxon>Kitasatosporales</taxon>
        <taxon>Streptomycetaceae</taxon>
        <taxon>Streptomyces</taxon>
    </lineage>
</organism>
<dbReference type="PANTHER" id="PTHR43434:SF1">
    <property type="entry name" value="PHOSPHOGLYCOLATE PHOSPHATASE"/>
    <property type="match status" value="1"/>
</dbReference>
<dbReference type="PANTHER" id="PTHR43434">
    <property type="entry name" value="PHOSPHOGLYCOLATE PHOSPHATASE"/>
    <property type="match status" value="1"/>
</dbReference>
<dbReference type="EMBL" id="CP022685">
    <property type="protein sequence ID" value="ATL25727.1"/>
    <property type="molecule type" value="Genomic_DNA"/>
</dbReference>
<dbReference type="InterPro" id="IPR023198">
    <property type="entry name" value="PGP-like_dom2"/>
</dbReference>
<sequence>MSGDGGTGVPRALVWDMDGTLLDSGEVVPDAFVETVRRLGGATPSRAEVVELYALGPPRIMLSHLLQRPCTEEELDLYHHALADTAVGAVVYPGIRAALDALHGSVPLAVFTGASRRAARILLSATGLADHFDAVVGGDEVARQKPDPEGVLSACRHLGVSARDAVYAGDAPRDLLAARAAGARAAAAGWGHQYDPGAPADLTLLTPDDLLPLFGRPAGPAPL</sequence>
<proteinExistence type="predicted"/>
<dbReference type="GO" id="GO:0005829">
    <property type="term" value="C:cytosol"/>
    <property type="evidence" value="ECO:0007669"/>
    <property type="project" value="TreeGrafter"/>
</dbReference>
<accession>A0A291Q2L4</accession>
<dbReference type="EC" id="3.1.3.18" evidence="1"/>
<dbReference type="Gene3D" id="3.40.50.1000">
    <property type="entry name" value="HAD superfamily/HAD-like"/>
    <property type="match status" value="1"/>
</dbReference>
<gene>
    <name evidence="1" type="ORF">KY5_0709</name>
</gene>
<keyword evidence="2" id="KW-1185">Reference proteome</keyword>
<name>A0A291Q2L4_9ACTN</name>